<gene>
    <name evidence="1" type="ORF">ACFOLH_07205</name>
</gene>
<dbReference type="PANTHER" id="PTHR38074:SF1">
    <property type="entry name" value="ALTERED INHERITANCE OF MITOCHONDRIA PROTEIN 24, MITOCHONDRIAL"/>
    <property type="match status" value="1"/>
</dbReference>
<dbReference type="EMBL" id="JBHRWW010000004">
    <property type="protein sequence ID" value="MFC3688125.1"/>
    <property type="molecule type" value="Genomic_DNA"/>
</dbReference>
<proteinExistence type="predicted"/>
<organism evidence="1 2">
    <name type="scientific">Aquipuribacter hungaricus</name>
    <dbReference type="NCBI Taxonomy" id="545624"/>
    <lineage>
        <taxon>Bacteria</taxon>
        <taxon>Bacillati</taxon>
        <taxon>Actinomycetota</taxon>
        <taxon>Actinomycetes</taxon>
        <taxon>Micrococcales</taxon>
        <taxon>Intrasporangiaceae</taxon>
        <taxon>Aquipuribacter</taxon>
    </lineage>
</organism>
<dbReference type="SUPFAM" id="SSF51219">
    <property type="entry name" value="TRAP-like"/>
    <property type="match status" value="1"/>
</dbReference>
<name>A0ABV7WEG9_9MICO</name>
<dbReference type="Proteomes" id="UP001595685">
    <property type="component" value="Unassembled WGS sequence"/>
</dbReference>
<protein>
    <submittedName>
        <fullName evidence="1">AIM24 family protein</fullName>
    </submittedName>
</protein>
<keyword evidence="2" id="KW-1185">Reference proteome</keyword>
<dbReference type="RefSeq" id="WP_340294005.1">
    <property type="nucleotide sequence ID" value="NZ_JBBEOI010000132.1"/>
</dbReference>
<dbReference type="InterPro" id="IPR002838">
    <property type="entry name" value="AIM24"/>
</dbReference>
<evidence type="ECO:0000313" key="1">
    <source>
        <dbReference type="EMBL" id="MFC3688125.1"/>
    </source>
</evidence>
<dbReference type="PANTHER" id="PTHR38074">
    <property type="entry name" value="ALTERED INHERITANCE OF MITOCHONDRIA PROTEIN 24, MITOCHONDRIAL"/>
    <property type="match status" value="1"/>
</dbReference>
<accession>A0ABV7WEG9</accession>
<dbReference type="Gene3D" id="3.60.160.10">
    <property type="entry name" value="Mitochondrial biogenesis AIM24"/>
    <property type="match status" value="1"/>
</dbReference>
<comment type="caution">
    <text evidence="1">The sequence shown here is derived from an EMBL/GenBank/DDBJ whole genome shotgun (WGS) entry which is preliminary data.</text>
</comment>
<dbReference type="InterPro" id="IPR036983">
    <property type="entry name" value="AIM24_sf"/>
</dbReference>
<sequence>MGTFEAVNGKVVTARVQHGREVLARRGSMLAYTGDVRFSPVHGGGGGGLGGGLGGMAGRMLAGEQVAMMVAQGQGAVHYGFRGLHVTVVDLDGSGPLQVEADRLMAHDAALQSTLVMVGQQGGLRGAVRNVASGMGLATTQLHGVGSAALLSHGGTFAIPVGGGQTVAVDPQAYVAHLGHVQVDLSASVGWRDAVGRGSGEAVQLRLTGQGTVYVQASEQKV</sequence>
<dbReference type="Pfam" id="PF01987">
    <property type="entry name" value="AIM24"/>
    <property type="match status" value="1"/>
</dbReference>
<dbReference type="InterPro" id="IPR016031">
    <property type="entry name" value="Trp_RNA-bd_attenuator-like_dom"/>
</dbReference>
<reference evidence="2" key="1">
    <citation type="journal article" date="2019" name="Int. J. Syst. Evol. Microbiol.">
        <title>The Global Catalogue of Microorganisms (GCM) 10K type strain sequencing project: providing services to taxonomists for standard genome sequencing and annotation.</title>
        <authorList>
            <consortium name="The Broad Institute Genomics Platform"/>
            <consortium name="The Broad Institute Genome Sequencing Center for Infectious Disease"/>
            <person name="Wu L."/>
            <person name="Ma J."/>
        </authorList>
    </citation>
    <scope>NUCLEOTIDE SEQUENCE [LARGE SCALE GENOMIC DNA]</scope>
    <source>
        <strain evidence="2">NCAIM B.02333</strain>
    </source>
</reference>
<evidence type="ECO:0000313" key="2">
    <source>
        <dbReference type="Proteomes" id="UP001595685"/>
    </source>
</evidence>